<evidence type="ECO:0000256" key="6">
    <source>
        <dbReference type="ARBA" id="ARBA00022729"/>
    </source>
</evidence>
<comment type="caution">
    <text evidence="11">The sequence shown here is derived from an EMBL/GenBank/DDBJ whole genome shotgun (WGS) entry which is preliminary data.</text>
</comment>
<sequence>MRFTQIATLLSVAAAASAQYTFNITQAEKPGNMEKYKCLDNKKLSSWMPECLHKCQDAANKDVTNKAPKDKKCAEHDFACHCIDYSHYSALIEPCAFPAALGGKGTCSFEELSKARPIVQDMCNFFNATLYDAYSECEGMEFSEEYTYEIISEEEFGEITY</sequence>
<evidence type="ECO:0000313" key="11">
    <source>
        <dbReference type="EMBL" id="RYN47399.1"/>
    </source>
</evidence>
<dbReference type="GO" id="GO:0098552">
    <property type="term" value="C:side of membrane"/>
    <property type="evidence" value="ECO:0007669"/>
    <property type="project" value="UniProtKB-KW"/>
</dbReference>
<protein>
    <recommendedName>
        <fullName evidence="10">CFEM domain-containing protein</fullName>
    </recommendedName>
</protein>
<gene>
    <name evidence="11" type="ORF">AA0114_g7746</name>
</gene>
<evidence type="ECO:0000256" key="2">
    <source>
        <dbReference type="ARBA" id="ARBA00004613"/>
    </source>
</evidence>
<keyword evidence="6 9" id="KW-0732">Signal</keyword>
<name>A0A4Q4MCN2_9PLEO</name>
<keyword evidence="5" id="KW-0336">GPI-anchor</keyword>
<dbReference type="InterPro" id="IPR008427">
    <property type="entry name" value="Extracellular_membr_CFEM_dom"/>
</dbReference>
<organism evidence="11 12">
    <name type="scientific">Alternaria tenuissima</name>
    <dbReference type="NCBI Taxonomy" id="119927"/>
    <lineage>
        <taxon>Eukaryota</taxon>
        <taxon>Fungi</taxon>
        <taxon>Dikarya</taxon>
        <taxon>Ascomycota</taxon>
        <taxon>Pezizomycotina</taxon>
        <taxon>Dothideomycetes</taxon>
        <taxon>Pleosporomycetidae</taxon>
        <taxon>Pleosporales</taxon>
        <taxon>Pleosporineae</taxon>
        <taxon>Pleosporaceae</taxon>
        <taxon>Alternaria</taxon>
        <taxon>Alternaria sect. Alternaria</taxon>
        <taxon>Alternaria alternata complex</taxon>
    </lineage>
</organism>
<evidence type="ECO:0000256" key="9">
    <source>
        <dbReference type="SAM" id="SignalP"/>
    </source>
</evidence>
<evidence type="ECO:0000256" key="7">
    <source>
        <dbReference type="ARBA" id="ARBA00023157"/>
    </source>
</evidence>
<feature type="domain" description="CFEM" evidence="10">
    <location>
        <begin position="47"/>
        <end position="124"/>
    </location>
</feature>
<dbReference type="AlphaFoldDB" id="A0A4Q4MCN2"/>
<dbReference type="GO" id="GO:0005576">
    <property type="term" value="C:extracellular region"/>
    <property type="evidence" value="ECO:0007669"/>
    <property type="project" value="UniProtKB-SubCell"/>
</dbReference>
<dbReference type="Proteomes" id="UP000292402">
    <property type="component" value="Unassembled WGS sequence"/>
</dbReference>
<dbReference type="EMBL" id="PDXA01000026">
    <property type="protein sequence ID" value="RYN47399.1"/>
    <property type="molecule type" value="Genomic_DNA"/>
</dbReference>
<keyword evidence="5" id="KW-0472">Membrane</keyword>
<evidence type="ECO:0000256" key="1">
    <source>
        <dbReference type="ARBA" id="ARBA00004589"/>
    </source>
</evidence>
<proteinExistence type="inferred from homology"/>
<reference evidence="12" key="1">
    <citation type="journal article" date="2019" name="bioRxiv">
        <title>Genomics, evolutionary history and diagnostics of the Alternaria alternata species group including apple and Asian pear pathotypes.</title>
        <authorList>
            <person name="Armitage A.D."/>
            <person name="Cockerton H.M."/>
            <person name="Sreenivasaprasad S."/>
            <person name="Woodhall J.W."/>
            <person name="Lane C.R."/>
            <person name="Harrison R.J."/>
            <person name="Clarkson J.P."/>
        </authorList>
    </citation>
    <scope>NUCLEOTIDE SEQUENCE [LARGE SCALE GENOMIC DNA]</scope>
    <source>
        <strain evidence="12">FERA 1082</strain>
    </source>
</reference>
<evidence type="ECO:0000256" key="8">
    <source>
        <dbReference type="ARBA" id="ARBA00023288"/>
    </source>
</evidence>
<feature type="chain" id="PRO_5020587135" description="CFEM domain-containing protein" evidence="9">
    <location>
        <begin position="19"/>
        <end position="161"/>
    </location>
</feature>
<accession>A0A4Q4MCN2</accession>
<dbReference type="Pfam" id="PF05730">
    <property type="entry name" value="CFEM"/>
    <property type="match status" value="1"/>
</dbReference>
<keyword evidence="5" id="KW-0325">Glycoprotein</keyword>
<evidence type="ECO:0000256" key="3">
    <source>
        <dbReference type="ARBA" id="ARBA00010031"/>
    </source>
</evidence>
<keyword evidence="4" id="KW-0964">Secreted</keyword>
<comment type="subcellular location">
    <subcellularLocation>
        <location evidence="1">Membrane</location>
        <topology evidence="1">Lipid-anchor</topology>
        <topology evidence="1">GPI-anchor</topology>
    </subcellularLocation>
    <subcellularLocation>
        <location evidence="2">Secreted</location>
    </subcellularLocation>
</comment>
<keyword evidence="8" id="KW-0449">Lipoprotein</keyword>
<evidence type="ECO:0000256" key="5">
    <source>
        <dbReference type="ARBA" id="ARBA00022622"/>
    </source>
</evidence>
<evidence type="ECO:0000259" key="10">
    <source>
        <dbReference type="Pfam" id="PF05730"/>
    </source>
</evidence>
<comment type="similarity">
    <text evidence="3">Belongs to the RBT5 family.</text>
</comment>
<keyword evidence="7" id="KW-1015">Disulfide bond</keyword>
<feature type="signal peptide" evidence="9">
    <location>
        <begin position="1"/>
        <end position="18"/>
    </location>
</feature>
<evidence type="ECO:0000313" key="12">
    <source>
        <dbReference type="Proteomes" id="UP000292402"/>
    </source>
</evidence>
<evidence type="ECO:0000256" key="4">
    <source>
        <dbReference type="ARBA" id="ARBA00022525"/>
    </source>
</evidence>